<dbReference type="EMBL" id="JAUFSA010000001">
    <property type="protein sequence ID" value="MDP7733864.1"/>
    <property type="molecule type" value="Genomic_DNA"/>
</dbReference>
<protein>
    <submittedName>
        <fullName evidence="3">Sirohydrochlorin chelatase</fullName>
    </submittedName>
</protein>
<dbReference type="AlphaFoldDB" id="A0AAJ1W2C5"/>
<dbReference type="Proteomes" id="UP001229081">
    <property type="component" value="Unassembled WGS sequence"/>
</dbReference>
<gene>
    <name evidence="3" type="ORF">QXL92_03745</name>
</gene>
<evidence type="ECO:0000256" key="1">
    <source>
        <dbReference type="ARBA" id="ARBA00022723"/>
    </source>
</evidence>
<sequence>MQWGHLPLAGDEAMRRSGAIQTTLVLTAHGSADPRSAANARAVAHQVARLRPGLDVRVAFCEHNAPGLVEVLNACPAEAVVTPLLLADAYHARVDIPAQIAQCVVGDRIRQAAVLGEDERLISVARRRVIESGASRLDDTLGVLVVAIGSSNAAANARTADVAPRLAAGTRWAAVSTAFATHREPSLAESVQRLRDRGAGRVVIAPWFLAPGRIPDRVERFAAEAGVRMAAPLGAHPLVAETVLDRFDQAASERAAA</sequence>
<dbReference type="InterPro" id="IPR002762">
    <property type="entry name" value="CbiX-like"/>
</dbReference>
<keyword evidence="2" id="KW-0456">Lyase</keyword>
<dbReference type="Pfam" id="PF01903">
    <property type="entry name" value="CbiX"/>
    <property type="match status" value="2"/>
</dbReference>
<evidence type="ECO:0000313" key="3">
    <source>
        <dbReference type="EMBL" id="MDP7733864.1"/>
    </source>
</evidence>
<comment type="caution">
    <text evidence="3">The sequence shown here is derived from an EMBL/GenBank/DDBJ whole genome shotgun (WGS) entry which is preliminary data.</text>
</comment>
<organism evidence="3 4">
    <name type="scientific">Mycobacterium paragordonae</name>
    <dbReference type="NCBI Taxonomy" id="1389713"/>
    <lineage>
        <taxon>Bacteria</taxon>
        <taxon>Bacillati</taxon>
        <taxon>Actinomycetota</taxon>
        <taxon>Actinomycetes</taxon>
        <taxon>Mycobacteriales</taxon>
        <taxon>Mycobacteriaceae</taxon>
        <taxon>Mycobacterium</taxon>
    </lineage>
</organism>
<accession>A0AAJ1W2C5</accession>
<dbReference type="PANTHER" id="PTHR33542:SF5">
    <property type="entry name" value="FERROCHELATASE CHE1"/>
    <property type="match status" value="1"/>
</dbReference>
<name>A0AAJ1W2C5_9MYCO</name>
<keyword evidence="1" id="KW-0479">Metal-binding</keyword>
<dbReference type="InterPro" id="IPR050963">
    <property type="entry name" value="Sirohydro_Cobaltochel/CbiX"/>
</dbReference>
<evidence type="ECO:0000256" key="2">
    <source>
        <dbReference type="ARBA" id="ARBA00023239"/>
    </source>
</evidence>
<dbReference type="CDD" id="cd03416">
    <property type="entry name" value="CbiX_SirB_N"/>
    <property type="match status" value="1"/>
</dbReference>
<dbReference type="CDD" id="cd03414">
    <property type="entry name" value="CbiX_SirB_C"/>
    <property type="match status" value="1"/>
</dbReference>
<dbReference type="Gene3D" id="3.40.50.1400">
    <property type="match status" value="2"/>
</dbReference>
<reference evidence="3" key="1">
    <citation type="submission" date="2023-06" db="EMBL/GenBank/DDBJ databases">
        <title>Identification of two novel mycobacterium reveal diversities and complexities of Mycobacterium gordonae clade.</title>
        <authorList>
            <person name="Matsumoto Y."/>
            <person name="Nakamura S."/>
            <person name="Motooka D."/>
            <person name="Fukushima K."/>
        </authorList>
    </citation>
    <scope>NUCLEOTIDE SEQUENCE</scope>
    <source>
        <strain evidence="3">TY812</strain>
    </source>
</reference>
<dbReference type="PANTHER" id="PTHR33542">
    <property type="entry name" value="SIROHYDROCHLORIN FERROCHELATASE, CHLOROPLASTIC"/>
    <property type="match status" value="1"/>
</dbReference>
<dbReference type="SUPFAM" id="SSF53800">
    <property type="entry name" value="Chelatase"/>
    <property type="match status" value="1"/>
</dbReference>
<dbReference type="GO" id="GO:0046872">
    <property type="term" value="F:metal ion binding"/>
    <property type="evidence" value="ECO:0007669"/>
    <property type="project" value="UniProtKB-KW"/>
</dbReference>
<proteinExistence type="predicted"/>
<dbReference type="GO" id="GO:0016829">
    <property type="term" value="F:lyase activity"/>
    <property type="evidence" value="ECO:0007669"/>
    <property type="project" value="UniProtKB-KW"/>
</dbReference>
<evidence type="ECO:0000313" key="4">
    <source>
        <dbReference type="Proteomes" id="UP001229081"/>
    </source>
</evidence>